<dbReference type="GO" id="GO:0070402">
    <property type="term" value="F:NADPH binding"/>
    <property type="evidence" value="ECO:0007669"/>
    <property type="project" value="TreeGrafter"/>
</dbReference>
<dbReference type="AlphaFoldDB" id="A0A158J7A0"/>
<keyword evidence="2" id="KW-0560">Oxidoreductase</keyword>
<organism evidence="4 5">
    <name type="scientific">Caballeronia choica</name>
    <dbReference type="NCBI Taxonomy" id="326476"/>
    <lineage>
        <taxon>Bacteria</taxon>
        <taxon>Pseudomonadati</taxon>
        <taxon>Pseudomonadota</taxon>
        <taxon>Betaproteobacteria</taxon>
        <taxon>Burkholderiales</taxon>
        <taxon>Burkholderiaceae</taxon>
        <taxon>Caballeronia</taxon>
    </lineage>
</organism>
<dbReference type="CDD" id="cd05276">
    <property type="entry name" value="p53_inducible_oxidoreductase"/>
    <property type="match status" value="1"/>
</dbReference>
<sequence length="353" mass="37380">MTAGESDSKGKQMKAIEITEFGAPEVLKLGERPMPAPKSGEVLIKVAASGVNRPDVFQRKGGYAPPPGASDLPGLEVAGEIVDAADDAFDSKHNPFGLKKGDRVCALLAGGGYAEYAVAPTEQCLPVPKGLSDVEAASLPETFFTVWSNVFERAHLGAGENGAEETLLIQGGSSGIGVTAIQIAKALGHRVFVTAGTDEKCRACEELGAERAINYKTEDFVEVVKSLTNDRGVDVILDMVAGDYLPRELKALADGGRVCVIALLGGAKAEINLNDVLRRRLVITGSTLRPRPIAFKGKIAAQLKERVWPEIEAGRIKPVIHQVFPAQNAAAAHTLMEGSTHVGKIVLDWNQVA</sequence>
<reference evidence="4" key="1">
    <citation type="submission" date="2016-01" db="EMBL/GenBank/DDBJ databases">
        <authorList>
            <person name="Peeters C."/>
        </authorList>
    </citation>
    <scope>NUCLEOTIDE SEQUENCE [LARGE SCALE GENOMIC DNA]</scope>
    <source>
        <strain evidence="4">LMG 22940</strain>
    </source>
</reference>
<gene>
    <name evidence="4" type="ORF">AWB68_03543</name>
</gene>
<accession>A0A158J7A0</accession>
<name>A0A158J7A0_9BURK</name>
<dbReference type="GO" id="GO:0016651">
    <property type="term" value="F:oxidoreductase activity, acting on NAD(P)H"/>
    <property type="evidence" value="ECO:0007669"/>
    <property type="project" value="TreeGrafter"/>
</dbReference>
<comment type="caution">
    <text evidence="4">The sequence shown here is derived from an EMBL/GenBank/DDBJ whole genome shotgun (WGS) entry which is preliminary data.</text>
</comment>
<evidence type="ECO:0000313" key="4">
    <source>
        <dbReference type="EMBL" id="SAL64757.1"/>
    </source>
</evidence>
<dbReference type="SMART" id="SM00829">
    <property type="entry name" value="PKS_ER"/>
    <property type="match status" value="1"/>
</dbReference>
<proteinExistence type="predicted"/>
<dbReference type="InterPro" id="IPR036291">
    <property type="entry name" value="NAD(P)-bd_dom_sf"/>
</dbReference>
<dbReference type="SUPFAM" id="SSF50129">
    <property type="entry name" value="GroES-like"/>
    <property type="match status" value="1"/>
</dbReference>
<evidence type="ECO:0000259" key="3">
    <source>
        <dbReference type="SMART" id="SM00829"/>
    </source>
</evidence>
<dbReference type="NCBIfam" id="TIGR02824">
    <property type="entry name" value="quinone_pig3"/>
    <property type="match status" value="1"/>
</dbReference>
<dbReference type="InterPro" id="IPR014189">
    <property type="entry name" value="Quinone_OxRdtase_PIG3"/>
</dbReference>
<dbReference type="Gene3D" id="3.40.50.720">
    <property type="entry name" value="NAD(P)-binding Rossmann-like Domain"/>
    <property type="match status" value="1"/>
</dbReference>
<dbReference type="PANTHER" id="PTHR48106">
    <property type="entry name" value="QUINONE OXIDOREDUCTASE PIG3-RELATED"/>
    <property type="match status" value="1"/>
</dbReference>
<feature type="domain" description="Enoyl reductase (ER)" evidence="3">
    <location>
        <begin position="22"/>
        <end position="347"/>
    </location>
</feature>
<dbReference type="PANTHER" id="PTHR48106:SF8">
    <property type="entry name" value="OS02G0805600 PROTEIN"/>
    <property type="match status" value="1"/>
</dbReference>
<keyword evidence="1" id="KW-0521">NADP</keyword>
<dbReference type="InterPro" id="IPR011032">
    <property type="entry name" value="GroES-like_sf"/>
</dbReference>
<dbReference type="Gene3D" id="3.90.180.10">
    <property type="entry name" value="Medium-chain alcohol dehydrogenases, catalytic domain"/>
    <property type="match status" value="1"/>
</dbReference>
<dbReference type="Pfam" id="PF00107">
    <property type="entry name" value="ADH_zinc_N"/>
    <property type="match status" value="1"/>
</dbReference>
<dbReference type="InterPro" id="IPR020843">
    <property type="entry name" value="ER"/>
</dbReference>
<protein>
    <submittedName>
        <fullName evidence="4">Alcohol dehydrogenase</fullName>
    </submittedName>
</protein>
<dbReference type="Proteomes" id="UP000054770">
    <property type="component" value="Unassembled WGS sequence"/>
</dbReference>
<keyword evidence="5" id="KW-1185">Reference proteome</keyword>
<dbReference type="EMBL" id="FCON02000036">
    <property type="protein sequence ID" value="SAL64757.1"/>
    <property type="molecule type" value="Genomic_DNA"/>
</dbReference>
<evidence type="ECO:0000256" key="1">
    <source>
        <dbReference type="ARBA" id="ARBA00022857"/>
    </source>
</evidence>
<dbReference type="InterPro" id="IPR013149">
    <property type="entry name" value="ADH-like_C"/>
</dbReference>
<dbReference type="Pfam" id="PF08240">
    <property type="entry name" value="ADH_N"/>
    <property type="match status" value="1"/>
</dbReference>
<evidence type="ECO:0000313" key="5">
    <source>
        <dbReference type="Proteomes" id="UP000054770"/>
    </source>
</evidence>
<dbReference type="SUPFAM" id="SSF51735">
    <property type="entry name" value="NAD(P)-binding Rossmann-fold domains"/>
    <property type="match status" value="1"/>
</dbReference>
<dbReference type="InterPro" id="IPR013154">
    <property type="entry name" value="ADH-like_N"/>
</dbReference>
<evidence type="ECO:0000256" key="2">
    <source>
        <dbReference type="ARBA" id="ARBA00023002"/>
    </source>
</evidence>